<dbReference type="EMBL" id="JBITWC010000003">
    <property type="protein sequence ID" value="MFI8748871.1"/>
    <property type="molecule type" value="Genomic_DNA"/>
</dbReference>
<gene>
    <name evidence="2" type="ORF">ACIGG6_02530</name>
</gene>
<keyword evidence="3" id="KW-1185">Reference proteome</keyword>
<accession>A0ABW8BRK4</accession>
<evidence type="ECO:0000256" key="1">
    <source>
        <dbReference type="SAM" id="MobiDB-lite"/>
    </source>
</evidence>
<dbReference type="Proteomes" id="UP001614338">
    <property type="component" value="Unassembled WGS sequence"/>
</dbReference>
<organism evidence="2 3">
    <name type="scientific">Vreelandella lionensis</name>
    <dbReference type="NCBI Taxonomy" id="1144478"/>
    <lineage>
        <taxon>Bacteria</taxon>
        <taxon>Pseudomonadati</taxon>
        <taxon>Pseudomonadota</taxon>
        <taxon>Gammaproteobacteria</taxon>
        <taxon>Oceanospirillales</taxon>
        <taxon>Halomonadaceae</taxon>
        <taxon>Vreelandella</taxon>
    </lineage>
</organism>
<evidence type="ECO:0000313" key="2">
    <source>
        <dbReference type="EMBL" id="MFI8748871.1"/>
    </source>
</evidence>
<name>A0ABW8BRK4_9GAMM</name>
<feature type="compositionally biased region" description="Basic and acidic residues" evidence="1">
    <location>
        <begin position="166"/>
        <end position="181"/>
    </location>
</feature>
<feature type="region of interest" description="Disordered" evidence="1">
    <location>
        <begin position="166"/>
        <end position="210"/>
    </location>
</feature>
<evidence type="ECO:0000313" key="3">
    <source>
        <dbReference type="Proteomes" id="UP001614338"/>
    </source>
</evidence>
<dbReference type="InterPro" id="IPR009731">
    <property type="entry name" value="P-like"/>
</dbReference>
<sequence>MDELFNALGELYGSKFASQWGAFDETGAWLAELQPLAPGQLGIGLRRVRQQIQDAARAGTEAWPPTPLAFAAMCQPKPEDMGLPSEGEAWREVVANAHQPSRHRWSHEAVRMAGAAVGWWDLTHGSSGTHTSKLERTFRSEYAALVNRVMAGEQLQARTLIGHDSQKNRAELAERASREAAQRQAEAAGMPPRMNSEQGMRSLRAALGGR</sequence>
<protein>
    <submittedName>
        <fullName evidence="2">Replication protein P</fullName>
    </submittedName>
</protein>
<dbReference type="RefSeq" id="WP_399841931.1">
    <property type="nucleotide sequence ID" value="NZ_JBITWC010000003.1"/>
</dbReference>
<dbReference type="Pfam" id="PF06992">
    <property type="entry name" value="Phage_lambda_P"/>
    <property type="match status" value="1"/>
</dbReference>
<proteinExistence type="predicted"/>
<reference evidence="2 3" key="1">
    <citation type="submission" date="2024-10" db="EMBL/GenBank/DDBJ databases">
        <title>The Natural Products Discovery Center: Release of the First 8490 Sequenced Strains for Exploring Actinobacteria Biosynthetic Diversity.</title>
        <authorList>
            <person name="Kalkreuter E."/>
            <person name="Kautsar S.A."/>
            <person name="Yang D."/>
            <person name="Bader C.D."/>
            <person name="Teijaro C.N."/>
            <person name="Fluegel L."/>
            <person name="Davis C.M."/>
            <person name="Simpson J.R."/>
            <person name="Lauterbach L."/>
            <person name="Steele A.D."/>
            <person name="Gui C."/>
            <person name="Meng S."/>
            <person name="Li G."/>
            <person name="Viehrig K."/>
            <person name="Ye F."/>
            <person name="Su P."/>
            <person name="Kiefer A.F."/>
            <person name="Nichols A."/>
            <person name="Cepeda A.J."/>
            <person name="Yan W."/>
            <person name="Fan B."/>
            <person name="Jiang Y."/>
            <person name="Adhikari A."/>
            <person name="Zheng C.-J."/>
            <person name="Schuster L."/>
            <person name="Cowan T.M."/>
            <person name="Smanski M.J."/>
            <person name="Chevrette M.G."/>
            <person name="De Carvalho L.P.S."/>
            <person name="Shen B."/>
        </authorList>
    </citation>
    <scope>NUCLEOTIDE SEQUENCE [LARGE SCALE GENOMIC DNA]</scope>
    <source>
        <strain evidence="2 3">NPDC077409</strain>
    </source>
</reference>
<comment type="caution">
    <text evidence="2">The sequence shown here is derived from an EMBL/GenBank/DDBJ whole genome shotgun (WGS) entry which is preliminary data.</text>
</comment>